<dbReference type="Gene3D" id="3.40.1050.10">
    <property type="entry name" value="Carbonic anhydrase"/>
    <property type="match status" value="1"/>
</dbReference>
<reference evidence="2" key="1">
    <citation type="journal article" date="2019" name="Int. J. Syst. Evol. Microbiol.">
        <title>The Global Catalogue of Microorganisms (GCM) 10K type strain sequencing project: providing services to taxonomists for standard genome sequencing and annotation.</title>
        <authorList>
            <consortium name="The Broad Institute Genomics Platform"/>
            <consortium name="The Broad Institute Genome Sequencing Center for Infectious Disease"/>
            <person name="Wu L."/>
            <person name="Ma J."/>
        </authorList>
    </citation>
    <scope>NUCLEOTIDE SEQUENCE [LARGE SCALE GENOMIC DNA]</scope>
    <source>
        <strain evidence="2">CGMCC 1.15439</strain>
    </source>
</reference>
<accession>A0ABQ1GYI3</accession>
<dbReference type="EMBL" id="BMJA01000007">
    <property type="protein sequence ID" value="GGA52448.1"/>
    <property type="molecule type" value="Genomic_DNA"/>
</dbReference>
<dbReference type="InterPro" id="IPR036874">
    <property type="entry name" value="Carbonic_anhydrase_sf"/>
</dbReference>
<evidence type="ECO:0000313" key="2">
    <source>
        <dbReference type="Proteomes" id="UP000620046"/>
    </source>
</evidence>
<evidence type="ECO:0008006" key="3">
    <source>
        <dbReference type="Google" id="ProtNLM"/>
    </source>
</evidence>
<comment type="caution">
    <text evidence="1">The sequence shown here is derived from an EMBL/GenBank/DDBJ whole genome shotgun (WGS) entry which is preliminary data.</text>
</comment>
<dbReference type="Proteomes" id="UP000620046">
    <property type="component" value="Unassembled WGS sequence"/>
</dbReference>
<sequence>MAQLEHLRTLPVVAAGMARGDLSIHGWVYDIAHAEIETFDAERGCFVKLDPSAGKVPDATPHVRFATMAAA</sequence>
<proteinExistence type="predicted"/>
<organism evidence="1 2">
    <name type="scientific">Dyella nitratireducens</name>
    <dbReference type="NCBI Taxonomy" id="1849580"/>
    <lineage>
        <taxon>Bacteria</taxon>
        <taxon>Pseudomonadati</taxon>
        <taxon>Pseudomonadota</taxon>
        <taxon>Gammaproteobacteria</taxon>
        <taxon>Lysobacterales</taxon>
        <taxon>Rhodanobacteraceae</taxon>
        <taxon>Dyella</taxon>
    </lineage>
</organism>
<evidence type="ECO:0000313" key="1">
    <source>
        <dbReference type="EMBL" id="GGA52448.1"/>
    </source>
</evidence>
<gene>
    <name evidence="1" type="ORF">GCM10010981_47400</name>
</gene>
<keyword evidence="2" id="KW-1185">Reference proteome</keyword>
<name>A0ABQ1GYI3_9GAMM</name>
<dbReference type="SUPFAM" id="SSF53056">
    <property type="entry name" value="beta-carbonic anhydrase, cab"/>
    <property type="match status" value="1"/>
</dbReference>
<protein>
    <recommendedName>
        <fullName evidence="3">Carbonic anhydrase</fullName>
    </recommendedName>
</protein>